<dbReference type="Proteomes" id="UP000075260">
    <property type="component" value="Unassembled WGS sequence"/>
</dbReference>
<feature type="compositionally biased region" description="Low complexity" evidence="1">
    <location>
        <begin position="207"/>
        <end position="226"/>
    </location>
</feature>
<dbReference type="EMBL" id="JEMA01000904">
    <property type="protein sequence ID" value="KYF64629.1"/>
    <property type="molecule type" value="Genomic_DNA"/>
</dbReference>
<feature type="region of interest" description="Disordered" evidence="1">
    <location>
        <begin position="207"/>
        <end position="237"/>
    </location>
</feature>
<dbReference type="RefSeq" id="WP_061611600.1">
    <property type="nucleotide sequence ID" value="NZ_JEMA01000904.1"/>
</dbReference>
<sequence length="306" mass="31973">MSADHGEPSLDRGLTAIAGALDDDDPLAPIALDSIGYGVAGLDAIVVFHLSDARVHAVFVREGAPLSPADVAAGLRDAYLGSQLAAQRLVPEREAQARSGRGRGARASSKPPGSQGRADELPDPVVTLELSGRTVLLRRVRACVVASLFDGTMPLGMARLVAQRLAATLAPELPLEEPPEEMLSDPPGLFEDPLSADTVDDLVRGVARSAPPRGSSSSIPSRRSSGAPPPVEPPSAEVARTERLLALLESRAPEPHVARLRLALRAGLTPLALEHPDELGAEAVVLIETAAADILGLERAALRRLL</sequence>
<reference evidence="2 3" key="1">
    <citation type="submission" date="2014-02" db="EMBL/GenBank/DDBJ databases">
        <title>The small core and large imbalanced accessory genome model reveals a collaborative survival strategy of Sorangium cellulosum strains in nature.</title>
        <authorList>
            <person name="Han K."/>
            <person name="Peng R."/>
            <person name="Blom J."/>
            <person name="Li Y.-Z."/>
        </authorList>
    </citation>
    <scope>NUCLEOTIDE SEQUENCE [LARGE SCALE GENOMIC DNA]</scope>
    <source>
        <strain evidence="2 3">So0008-312</strain>
    </source>
</reference>
<gene>
    <name evidence="2" type="ORF">BE15_38830</name>
</gene>
<feature type="compositionally biased region" description="Acidic residues" evidence="1">
    <location>
        <begin position="174"/>
        <end position="183"/>
    </location>
</feature>
<evidence type="ECO:0000256" key="1">
    <source>
        <dbReference type="SAM" id="MobiDB-lite"/>
    </source>
</evidence>
<protein>
    <submittedName>
        <fullName evidence="2">Uncharacterized protein</fullName>
    </submittedName>
</protein>
<name>A0A150Q9H7_SORCE</name>
<feature type="region of interest" description="Disordered" evidence="1">
    <location>
        <begin position="173"/>
        <end position="195"/>
    </location>
</feature>
<proteinExistence type="predicted"/>
<accession>A0A150Q9H7</accession>
<dbReference type="AlphaFoldDB" id="A0A150Q9H7"/>
<evidence type="ECO:0000313" key="2">
    <source>
        <dbReference type="EMBL" id="KYF64629.1"/>
    </source>
</evidence>
<comment type="caution">
    <text evidence="2">The sequence shown here is derived from an EMBL/GenBank/DDBJ whole genome shotgun (WGS) entry which is preliminary data.</text>
</comment>
<organism evidence="2 3">
    <name type="scientific">Sorangium cellulosum</name>
    <name type="common">Polyangium cellulosum</name>
    <dbReference type="NCBI Taxonomy" id="56"/>
    <lineage>
        <taxon>Bacteria</taxon>
        <taxon>Pseudomonadati</taxon>
        <taxon>Myxococcota</taxon>
        <taxon>Polyangia</taxon>
        <taxon>Polyangiales</taxon>
        <taxon>Polyangiaceae</taxon>
        <taxon>Sorangium</taxon>
    </lineage>
</organism>
<feature type="region of interest" description="Disordered" evidence="1">
    <location>
        <begin position="90"/>
        <end position="122"/>
    </location>
</feature>
<evidence type="ECO:0000313" key="3">
    <source>
        <dbReference type="Proteomes" id="UP000075260"/>
    </source>
</evidence>